<sequence length="394" mass="44767">MNPRDRPLKASKSGQSQRRLSRYGCRNCKLRKVKCDEARPSCKGCRVFGVICNFLHFNVPDLQSVQEMPGSSQEPVLIPPRALISNSIWASNMVDCLNLDQHDQETFCRFRVRTVPSLGDSDFLSIYEDTILKDSFTNPALMHGLLAMAAAHDRYLGVRPAHNRSTRELAHSFQCTTSFSKSLREDIKEKQKDAIWATAVILANLAFSSINVSSYEEAWPIKPADPSDLQWLRLKISDKALWKIADPMRPNSAFRKMSTTLSDMLQIVPIRGIDGISPRLADLCGLGSMSTPETNVFFAFAHALSRLLAIPKGKATLGEVFWALNNVSKEFYLCLERKDPVALLLLYLWYTRARGCRWWIDLRIEHELPAIKEYLQRHHGDIKSIQILLLGEEF</sequence>
<dbReference type="PROSITE" id="PS50048">
    <property type="entry name" value="ZN2_CY6_FUNGAL_2"/>
    <property type="match status" value="1"/>
</dbReference>
<dbReference type="PANTHER" id="PTHR47784:SF9">
    <property type="entry name" value="ZN(II)2CYS6 TRANSCRIPTION FACTOR (EUROFUNG)"/>
    <property type="match status" value="1"/>
</dbReference>
<gene>
    <name evidence="3" type="ORF">VTL71DRAFT_15641</name>
</gene>
<dbReference type="InterPro" id="IPR001138">
    <property type="entry name" value="Zn2Cys6_DnaBD"/>
</dbReference>
<dbReference type="Proteomes" id="UP001595075">
    <property type="component" value="Unassembled WGS sequence"/>
</dbReference>
<protein>
    <recommendedName>
        <fullName evidence="2">Zn(2)-C6 fungal-type domain-containing protein</fullName>
    </recommendedName>
</protein>
<feature type="domain" description="Zn(2)-C6 fungal-type" evidence="2">
    <location>
        <begin position="24"/>
        <end position="54"/>
    </location>
</feature>
<keyword evidence="1" id="KW-0539">Nucleus</keyword>
<name>A0ABR4CH66_9HELO</name>
<dbReference type="CDD" id="cd00067">
    <property type="entry name" value="GAL4"/>
    <property type="match status" value="1"/>
</dbReference>
<dbReference type="SUPFAM" id="SSF57701">
    <property type="entry name" value="Zn2/Cys6 DNA-binding domain"/>
    <property type="match status" value="1"/>
</dbReference>
<dbReference type="SMART" id="SM00066">
    <property type="entry name" value="GAL4"/>
    <property type="match status" value="1"/>
</dbReference>
<dbReference type="InterPro" id="IPR053157">
    <property type="entry name" value="Sterol_Uptake_Regulator"/>
</dbReference>
<dbReference type="Pfam" id="PF00172">
    <property type="entry name" value="Zn_clus"/>
    <property type="match status" value="1"/>
</dbReference>
<evidence type="ECO:0000313" key="3">
    <source>
        <dbReference type="EMBL" id="KAL2069303.1"/>
    </source>
</evidence>
<evidence type="ECO:0000259" key="2">
    <source>
        <dbReference type="PROSITE" id="PS50048"/>
    </source>
</evidence>
<reference evidence="3 4" key="1">
    <citation type="journal article" date="2024" name="Commun. Biol.">
        <title>Comparative genomic analysis of thermophilic fungi reveals convergent evolutionary adaptations and gene losses.</title>
        <authorList>
            <person name="Steindorff A.S."/>
            <person name="Aguilar-Pontes M.V."/>
            <person name="Robinson A.J."/>
            <person name="Andreopoulos B."/>
            <person name="LaButti K."/>
            <person name="Kuo A."/>
            <person name="Mondo S."/>
            <person name="Riley R."/>
            <person name="Otillar R."/>
            <person name="Haridas S."/>
            <person name="Lipzen A."/>
            <person name="Grimwood J."/>
            <person name="Schmutz J."/>
            <person name="Clum A."/>
            <person name="Reid I.D."/>
            <person name="Moisan M.C."/>
            <person name="Butler G."/>
            <person name="Nguyen T.T.M."/>
            <person name="Dewar K."/>
            <person name="Conant G."/>
            <person name="Drula E."/>
            <person name="Henrissat B."/>
            <person name="Hansel C."/>
            <person name="Singer S."/>
            <person name="Hutchinson M.I."/>
            <person name="de Vries R.P."/>
            <person name="Natvig D.O."/>
            <person name="Powell A.J."/>
            <person name="Tsang A."/>
            <person name="Grigoriev I.V."/>
        </authorList>
    </citation>
    <scope>NUCLEOTIDE SEQUENCE [LARGE SCALE GENOMIC DNA]</scope>
    <source>
        <strain evidence="3 4">CBS 494.80</strain>
    </source>
</reference>
<dbReference type="InterPro" id="IPR036864">
    <property type="entry name" value="Zn2-C6_fun-type_DNA-bd_sf"/>
</dbReference>
<evidence type="ECO:0000256" key="1">
    <source>
        <dbReference type="ARBA" id="ARBA00023242"/>
    </source>
</evidence>
<organism evidence="3 4">
    <name type="scientific">Oculimacula yallundae</name>
    <dbReference type="NCBI Taxonomy" id="86028"/>
    <lineage>
        <taxon>Eukaryota</taxon>
        <taxon>Fungi</taxon>
        <taxon>Dikarya</taxon>
        <taxon>Ascomycota</taxon>
        <taxon>Pezizomycotina</taxon>
        <taxon>Leotiomycetes</taxon>
        <taxon>Helotiales</taxon>
        <taxon>Ploettnerulaceae</taxon>
        <taxon>Oculimacula</taxon>
    </lineage>
</organism>
<dbReference type="Gene3D" id="4.10.240.10">
    <property type="entry name" value="Zn(2)-C6 fungal-type DNA-binding domain"/>
    <property type="match status" value="1"/>
</dbReference>
<comment type="caution">
    <text evidence="3">The sequence shown here is derived from an EMBL/GenBank/DDBJ whole genome shotgun (WGS) entry which is preliminary data.</text>
</comment>
<keyword evidence="4" id="KW-1185">Reference proteome</keyword>
<proteinExistence type="predicted"/>
<dbReference type="EMBL" id="JAZHXI010000008">
    <property type="protein sequence ID" value="KAL2069303.1"/>
    <property type="molecule type" value="Genomic_DNA"/>
</dbReference>
<accession>A0ABR4CH66</accession>
<evidence type="ECO:0000313" key="4">
    <source>
        <dbReference type="Proteomes" id="UP001595075"/>
    </source>
</evidence>
<dbReference type="PANTHER" id="PTHR47784">
    <property type="entry name" value="STEROL UPTAKE CONTROL PROTEIN 2"/>
    <property type="match status" value="1"/>
</dbReference>
<dbReference type="PROSITE" id="PS00463">
    <property type="entry name" value="ZN2_CY6_FUNGAL_1"/>
    <property type="match status" value="1"/>
</dbReference>